<sequence length="79" mass="9250">MPNRLVVWSLTFFFLTSPATWLSRDLPCILPYGGTEYYLIFHAACLYQTFDDFVPLWYLSMFITNKFTGETKVSVVDLH</sequence>
<dbReference type="EMBL" id="MU251579">
    <property type="protein sequence ID" value="KAG9231837.1"/>
    <property type="molecule type" value="Genomic_DNA"/>
</dbReference>
<feature type="chain" id="PRO_5040285130" description="Secreted protein" evidence="1">
    <location>
        <begin position="22"/>
        <end position="79"/>
    </location>
</feature>
<keyword evidence="1" id="KW-0732">Signal</keyword>
<reference evidence="2" key="1">
    <citation type="journal article" date="2021" name="IMA Fungus">
        <title>Genomic characterization of three marine fungi, including Emericellopsis atlantica sp. nov. with signatures of a generalist lifestyle and marine biomass degradation.</title>
        <authorList>
            <person name="Hagestad O.C."/>
            <person name="Hou L."/>
            <person name="Andersen J.H."/>
            <person name="Hansen E.H."/>
            <person name="Altermark B."/>
            <person name="Li C."/>
            <person name="Kuhnert E."/>
            <person name="Cox R.J."/>
            <person name="Crous P.W."/>
            <person name="Spatafora J.W."/>
            <person name="Lail K."/>
            <person name="Amirebrahimi M."/>
            <person name="Lipzen A."/>
            <person name="Pangilinan J."/>
            <person name="Andreopoulos W."/>
            <person name="Hayes R.D."/>
            <person name="Ng V."/>
            <person name="Grigoriev I.V."/>
            <person name="Jackson S.A."/>
            <person name="Sutton T.D.S."/>
            <person name="Dobson A.D.W."/>
            <person name="Rama T."/>
        </authorList>
    </citation>
    <scope>NUCLEOTIDE SEQUENCE</scope>
    <source>
        <strain evidence="2">TRa018bII</strain>
    </source>
</reference>
<dbReference type="AlphaFoldDB" id="A0A9P8C380"/>
<protein>
    <recommendedName>
        <fullName evidence="4">Secreted protein</fullName>
    </recommendedName>
</protein>
<organism evidence="2 3">
    <name type="scientific">Amylocarpus encephaloides</name>
    <dbReference type="NCBI Taxonomy" id="45428"/>
    <lineage>
        <taxon>Eukaryota</taxon>
        <taxon>Fungi</taxon>
        <taxon>Dikarya</taxon>
        <taxon>Ascomycota</taxon>
        <taxon>Pezizomycotina</taxon>
        <taxon>Leotiomycetes</taxon>
        <taxon>Helotiales</taxon>
        <taxon>Helotiales incertae sedis</taxon>
        <taxon>Amylocarpus</taxon>
    </lineage>
</organism>
<feature type="signal peptide" evidence="1">
    <location>
        <begin position="1"/>
        <end position="21"/>
    </location>
</feature>
<dbReference type="Proteomes" id="UP000824998">
    <property type="component" value="Unassembled WGS sequence"/>
</dbReference>
<gene>
    <name evidence="2" type="ORF">BJ875DRAFT_468458</name>
</gene>
<evidence type="ECO:0000256" key="1">
    <source>
        <dbReference type="SAM" id="SignalP"/>
    </source>
</evidence>
<evidence type="ECO:0000313" key="3">
    <source>
        <dbReference type="Proteomes" id="UP000824998"/>
    </source>
</evidence>
<proteinExistence type="predicted"/>
<accession>A0A9P8C380</accession>
<name>A0A9P8C380_9HELO</name>
<keyword evidence="3" id="KW-1185">Reference proteome</keyword>
<comment type="caution">
    <text evidence="2">The sequence shown here is derived from an EMBL/GenBank/DDBJ whole genome shotgun (WGS) entry which is preliminary data.</text>
</comment>
<evidence type="ECO:0000313" key="2">
    <source>
        <dbReference type="EMBL" id="KAG9231837.1"/>
    </source>
</evidence>
<evidence type="ECO:0008006" key="4">
    <source>
        <dbReference type="Google" id="ProtNLM"/>
    </source>
</evidence>